<accession>A0ABR7HM87</accession>
<dbReference type="CDD" id="cd11316">
    <property type="entry name" value="AmyAc_bac2_AmyA"/>
    <property type="match status" value="1"/>
</dbReference>
<keyword evidence="5" id="KW-1185">Reference proteome</keyword>
<evidence type="ECO:0000313" key="4">
    <source>
        <dbReference type="EMBL" id="MBC5728600.1"/>
    </source>
</evidence>
<dbReference type="Gene3D" id="2.60.40.1180">
    <property type="entry name" value="Golgi alpha-mannosidase II"/>
    <property type="match status" value="1"/>
</dbReference>
<proteinExistence type="inferred from homology"/>
<dbReference type="Gene3D" id="3.90.400.10">
    <property type="entry name" value="Oligo-1,6-glucosidase, Domain 2"/>
    <property type="match status" value="1"/>
</dbReference>
<gene>
    <name evidence="4" type="ORF">H8R91_08750</name>
</gene>
<dbReference type="SUPFAM" id="SSF51445">
    <property type="entry name" value="(Trans)glycosidases"/>
    <property type="match status" value="1"/>
</dbReference>
<evidence type="ECO:0000259" key="3">
    <source>
        <dbReference type="SMART" id="SM00642"/>
    </source>
</evidence>
<comment type="similarity">
    <text evidence="1">Belongs to the glycosyl hydrolase 13 family.</text>
</comment>
<reference evidence="4 5" key="1">
    <citation type="submission" date="2020-08" db="EMBL/GenBank/DDBJ databases">
        <title>Genome public.</title>
        <authorList>
            <person name="Liu C."/>
            <person name="Sun Q."/>
        </authorList>
    </citation>
    <scope>NUCLEOTIDE SEQUENCE [LARGE SCALE GENOMIC DNA]</scope>
    <source>
        <strain evidence="4 5">NSJ-71</strain>
    </source>
</reference>
<keyword evidence="2" id="KW-0732">Signal</keyword>
<feature type="chain" id="PRO_5046461821" evidence="2">
    <location>
        <begin position="20"/>
        <end position="557"/>
    </location>
</feature>
<dbReference type="RefSeq" id="WP_186935708.1">
    <property type="nucleotide sequence ID" value="NZ_JACOPS010000004.1"/>
</dbReference>
<comment type="caution">
    <text evidence="4">The sequence shown here is derived from an EMBL/GenBank/DDBJ whole genome shotgun (WGS) entry which is preliminary data.</text>
</comment>
<sequence length="557" mass="62513">MKKIFTLLLIASISTSAILAGCGTKEYEDPVNTLTATASTDKYRNYYQIFVNSFADSNGDQVGDLQGIIDNLDYLNDGDPNTGNDLGVDGIWLTPIMPSPSYHKYDVTDYYNIDPDFGTLETFDKLVSECHKRGINIILDLVLNHASSQHPYYLKAVEEVEEGNLDGYAQYFEIHPTSYFDSDTQTNYLSHAMACEANFTEEMPEWNLNSEKTREEFAKITKFWLDRGVDGFRLDAVKYFSNKSTDGTEFLNWFCDKCKETNPDVYVVGENWDDDSKIQEIFKSGIDSQFAFKFSQSSGTLTTEVIAQRGTAIAKKVMKYNDKMYSNNENYIPTMFLSNHDMVRSGNSLEPKGLSYEKMAASVYMLFPGNPFIYYGEEIGITAPNTTSDSAYRTPMIFDSNNLPNIWVNGVGDVAKDTKYGGAKQQQADPNSLLSFYSRIIKIKNQNPEIARGKITGLQTFDNTAICAYYVEYNGTKLMIIHNMNAEENAELTITDDMIANPEIRAELVASFPVDKDGAFTSTEDENAVYQHTAIKEGVLTMPAQSTVILKTAETAE</sequence>
<dbReference type="InterPro" id="IPR017853">
    <property type="entry name" value="GH"/>
</dbReference>
<feature type="signal peptide" evidence="2">
    <location>
        <begin position="1"/>
        <end position="19"/>
    </location>
</feature>
<dbReference type="Pfam" id="PF00128">
    <property type="entry name" value="Alpha-amylase"/>
    <property type="match status" value="1"/>
</dbReference>
<dbReference type="EMBL" id="JACOPS010000004">
    <property type="protein sequence ID" value="MBC5728600.1"/>
    <property type="molecule type" value="Genomic_DNA"/>
</dbReference>
<dbReference type="InterPro" id="IPR045857">
    <property type="entry name" value="O16G_dom_2"/>
</dbReference>
<dbReference type="PANTHER" id="PTHR10357">
    <property type="entry name" value="ALPHA-AMYLASE FAMILY MEMBER"/>
    <property type="match status" value="1"/>
</dbReference>
<feature type="domain" description="Glycosyl hydrolase family 13 catalytic" evidence="3">
    <location>
        <begin position="48"/>
        <end position="415"/>
    </location>
</feature>
<organism evidence="4 5">
    <name type="scientific">Ruminococcus intestinalis</name>
    <dbReference type="NCBI Taxonomy" id="2763066"/>
    <lineage>
        <taxon>Bacteria</taxon>
        <taxon>Bacillati</taxon>
        <taxon>Bacillota</taxon>
        <taxon>Clostridia</taxon>
        <taxon>Eubacteriales</taxon>
        <taxon>Oscillospiraceae</taxon>
        <taxon>Ruminococcus</taxon>
    </lineage>
</organism>
<dbReference type="Gene3D" id="3.20.20.80">
    <property type="entry name" value="Glycosidases"/>
    <property type="match status" value="1"/>
</dbReference>
<protein>
    <submittedName>
        <fullName evidence="4">Alpha-amylase</fullName>
    </submittedName>
</protein>
<evidence type="ECO:0000256" key="2">
    <source>
        <dbReference type="SAM" id="SignalP"/>
    </source>
</evidence>
<name>A0ABR7HM87_9FIRM</name>
<dbReference type="PANTHER" id="PTHR10357:SF179">
    <property type="entry name" value="NEUTRAL AND BASIC AMINO ACID TRANSPORT PROTEIN RBAT"/>
    <property type="match status" value="1"/>
</dbReference>
<dbReference type="Proteomes" id="UP000636755">
    <property type="component" value="Unassembled WGS sequence"/>
</dbReference>
<dbReference type="SMART" id="SM00642">
    <property type="entry name" value="Aamy"/>
    <property type="match status" value="1"/>
</dbReference>
<dbReference type="PROSITE" id="PS51257">
    <property type="entry name" value="PROKAR_LIPOPROTEIN"/>
    <property type="match status" value="1"/>
</dbReference>
<evidence type="ECO:0000313" key="5">
    <source>
        <dbReference type="Proteomes" id="UP000636755"/>
    </source>
</evidence>
<dbReference type="InterPro" id="IPR006047">
    <property type="entry name" value="GH13_cat_dom"/>
</dbReference>
<evidence type="ECO:0000256" key="1">
    <source>
        <dbReference type="ARBA" id="ARBA00008061"/>
    </source>
</evidence>
<dbReference type="InterPro" id="IPR013780">
    <property type="entry name" value="Glyco_hydro_b"/>
</dbReference>